<proteinExistence type="predicted"/>
<gene>
    <name evidence="1" type="ORF">SAMN05216273_1173</name>
</gene>
<comment type="caution">
    <text evidence="1">The sequence shown here is derived from an EMBL/GenBank/DDBJ whole genome shotgun (WGS) entry which is preliminary data.</text>
</comment>
<sequence>MEAMNFTREQLAQYILNNAKDSVIDKIKALLEKEDETVAYTIKGQPLNKKEYISHVETISKKIDDGAKTYTSNEVKDYVLNRKARLG</sequence>
<evidence type="ECO:0000313" key="1">
    <source>
        <dbReference type="EMBL" id="SDM20422.1"/>
    </source>
</evidence>
<name>A0ABY0R000_9FLAO</name>
<dbReference type="Proteomes" id="UP000199242">
    <property type="component" value="Unassembled WGS sequence"/>
</dbReference>
<protein>
    <recommendedName>
        <fullName evidence="3">Addiction module component</fullName>
    </recommendedName>
</protein>
<accession>A0ABY0R000</accession>
<reference evidence="1 2" key="1">
    <citation type="submission" date="2016-10" db="EMBL/GenBank/DDBJ databases">
        <authorList>
            <person name="Varghese N."/>
            <person name="Submissions S."/>
        </authorList>
    </citation>
    <scope>NUCLEOTIDE SEQUENCE [LARGE SCALE GENOMIC DNA]</scope>
    <source>
        <strain evidence="1 2">CGMCC 1.10941</strain>
    </source>
</reference>
<evidence type="ECO:0008006" key="3">
    <source>
        <dbReference type="Google" id="ProtNLM"/>
    </source>
</evidence>
<dbReference type="RefSeq" id="WP_089745090.1">
    <property type="nucleotide sequence ID" value="NZ_FNHD01000017.1"/>
</dbReference>
<evidence type="ECO:0000313" key="2">
    <source>
        <dbReference type="Proteomes" id="UP000199242"/>
    </source>
</evidence>
<keyword evidence="2" id="KW-1185">Reference proteome</keyword>
<organism evidence="1 2">
    <name type="scientific">Chryseobacterium taihuense</name>
    <dbReference type="NCBI Taxonomy" id="1141221"/>
    <lineage>
        <taxon>Bacteria</taxon>
        <taxon>Pseudomonadati</taxon>
        <taxon>Bacteroidota</taxon>
        <taxon>Flavobacteriia</taxon>
        <taxon>Flavobacteriales</taxon>
        <taxon>Weeksellaceae</taxon>
        <taxon>Chryseobacterium group</taxon>
        <taxon>Chryseobacterium</taxon>
    </lineage>
</organism>
<dbReference type="EMBL" id="FNHD01000017">
    <property type="protein sequence ID" value="SDM20422.1"/>
    <property type="molecule type" value="Genomic_DNA"/>
</dbReference>